<dbReference type="GO" id="GO:0006487">
    <property type="term" value="P:protein N-linked glycosylation"/>
    <property type="evidence" value="ECO:0007669"/>
    <property type="project" value="TreeGrafter"/>
</dbReference>
<accession>A0A1B2JAX3</accession>
<dbReference type="PANTHER" id="PTHR31121">
    <property type="entry name" value="ALPHA-1,2 MANNOSYLTRANSFERASE KTR1"/>
    <property type="match status" value="1"/>
</dbReference>
<dbReference type="Gene3D" id="3.90.550.10">
    <property type="entry name" value="Spore Coat Polysaccharide Biosynthesis Protein SpsA, Chain A"/>
    <property type="match status" value="1"/>
</dbReference>
<gene>
    <name evidence="7" type="primary">KTR5</name>
    <name evidence="7" type="ORF">ATY40_BA7502081</name>
</gene>
<dbReference type="InterPro" id="IPR002685">
    <property type="entry name" value="Glyco_trans_15"/>
</dbReference>
<keyword evidence="3" id="KW-0328">Glycosyltransferase</keyword>
<dbReference type="OrthoDB" id="439943at2759"/>
<organism evidence="7 8">
    <name type="scientific">Komagataella pastoris</name>
    <name type="common">Yeast</name>
    <name type="synonym">Pichia pastoris</name>
    <dbReference type="NCBI Taxonomy" id="4922"/>
    <lineage>
        <taxon>Eukaryota</taxon>
        <taxon>Fungi</taxon>
        <taxon>Dikarya</taxon>
        <taxon>Ascomycota</taxon>
        <taxon>Saccharomycotina</taxon>
        <taxon>Pichiomycetes</taxon>
        <taxon>Pichiales</taxon>
        <taxon>Pichiaceae</taxon>
        <taxon>Komagataella</taxon>
    </lineage>
</organism>
<comment type="subcellular location">
    <subcellularLocation>
        <location evidence="1">Membrane</location>
        <topology evidence="1">Single-pass type II membrane protein</topology>
    </subcellularLocation>
</comment>
<comment type="similarity">
    <text evidence="2">Belongs to the glycosyltransferase 15 family.</text>
</comment>
<proteinExistence type="inferred from homology"/>
<evidence type="ECO:0000313" key="8">
    <source>
        <dbReference type="Proteomes" id="UP000094565"/>
    </source>
</evidence>
<dbReference type="GO" id="GO:0005794">
    <property type="term" value="C:Golgi apparatus"/>
    <property type="evidence" value="ECO:0007669"/>
    <property type="project" value="TreeGrafter"/>
</dbReference>
<sequence>MSHRLRYTQAVVFGILLFCVCWTIVFRPDPLAAIDFTPTDTVDLENSLTRLKEFPISSRRASSNIDQVFQNGCRNVVKSKNKANAALVVLARNSELAGVQKSMFSMERHFNQWFNYPWIFLNDEEFTESFKDGVMNMTSSGVSFGVVSKSDWNFSEEEDRDSEEFLRFSEFIQNQGDRGIMYGALPSYHKMCRFYSWHFFKHPLVAKLSWYWRVEPDVEFFCDLTYDPFLEMEASGKKYGFAVIIKELSNTVPNLFRHTQSFISKYGISVDDKAWSIFTNKRSLGEKESIKLIDKIRIDHLLSNFSGHIGNRLLSSLSRMNLPTSFSSKKPFFHGEEYNLCHFWSNFEIASTDLFSSPEYESYFQFLEGKKGFYQERWGDAPVHSLAVAMFLNISEIHYFRDIGYRHSNLVHCPKNAPDELQLPYIPASPDYASSAKPDKPPRVSVRDVFRGNRPTDGIYQLDRGSGCRCSCPKNHKELEDSPSSCIGRWMVLTNDKYKGEKYLDKYSMAEEVKRTIIRGEKLNVKDILKTHHKYPT</sequence>
<feature type="active site" description="Nucleophile" evidence="6">
    <location>
        <position position="348"/>
    </location>
</feature>
<dbReference type="Proteomes" id="UP000094565">
    <property type="component" value="Chromosome 2"/>
</dbReference>
<dbReference type="EMBL" id="CP014585">
    <property type="protein sequence ID" value="ANZ75176.1"/>
    <property type="molecule type" value="Genomic_DNA"/>
</dbReference>
<dbReference type="PANTHER" id="PTHR31121:SF2">
    <property type="entry name" value="MANNOSYLTRANSFERASE KTR5-RELATED"/>
    <property type="match status" value="1"/>
</dbReference>
<keyword evidence="5" id="KW-0812">Transmembrane</keyword>
<keyword evidence="4" id="KW-0808">Transferase</keyword>
<evidence type="ECO:0000256" key="5">
    <source>
        <dbReference type="ARBA" id="ARBA00022968"/>
    </source>
</evidence>
<reference evidence="7 8" key="1">
    <citation type="submission" date="2016-02" db="EMBL/GenBank/DDBJ databases">
        <title>Comparative genomic and transcriptomic foundation for Pichia pastoris.</title>
        <authorList>
            <person name="Love K.R."/>
            <person name="Shah K.A."/>
            <person name="Whittaker C.A."/>
            <person name="Wu J."/>
            <person name="Bartlett M.C."/>
            <person name="Ma D."/>
            <person name="Leeson R.L."/>
            <person name="Priest M."/>
            <person name="Young S.K."/>
            <person name="Love J.C."/>
        </authorList>
    </citation>
    <scope>NUCLEOTIDE SEQUENCE [LARGE SCALE GENOMIC DNA]</scope>
    <source>
        <strain evidence="7 8">ATCC 28485</strain>
    </source>
</reference>
<keyword evidence="5" id="KW-0735">Signal-anchor</keyword>
<evidence type="ECO:0000313" key="7">
    <source>
        <dbReference type="EMBL" id="ANZ75176.1"/>
    </source>
</evidence>
<protein>
    <submittedName>
        <fullName evidence="7">BA75_02081T0</fullName>
    </submittedName>
</protein>
<dbReference type="GO" id="GO:0000026">
    <property type="term" value="F:alpha-1,2-mannosyltransferase activity"/>
    <property type="evidence" value="ECO:0007669"/>
    <property type="project" value="TreeGrafter"/>
</dbReference>
<evidence type="ECO:0000256" key="1">
    <source>
        <dbReference type="ARBA" id="ARBA00004606"/>
    </source>
</evidence>
<dbReference type="GO" id="GO:0000032">
    <property type="term" value="P:cell wall mannoprotein biosynthetic process"/>
    <property type="evidence" value="ECO:0007669"/>
    <property type="project" value="TreeGrafter"/>
</dbReference>
<evidence type="ECO:0000256" key="2">
    <source>
        <dbReference type="ARBA" id="ARBA00007677"/>
    </source>
</evidence>
<dbReference type="GO" id="GO:0016020">
    <property type="term" value="C:membrane"/>
    <property type="evidence" value="ECO:0007669"/>
    <property type="project" value="UniProtKB-SubCell"/>
</dbReference>
<dbReference type="Pfam" id="PF01793">
    <property type="entry name" value="Glyco_transf_15"/>
    <property type="match status" value="1"/>
</dbReference>
<evidence type="ECO:0000256" key="4">
    <source>
        <dbReference type="ARBA" id="ARBA00022679"/>
    </source>
</evidence>
<keyword evidence="8" id="KW-1185">Reference proteome</keyword>
<evidence type="ECO:0000256" key="6">
    <source>
        <dbReference type="PIRSR" id="PIRSR018153-1"/>
    </source>
</evidence>
<dbReference type="InterPro" id="IPR029044">
    <property type="entry name" value="Nucleotide-diphossugar_trans"/>
</dbReference>
<name>A0A1B2JAX3_PICPA</name>
<dbReference type="SUPFAM" id="SSF53448">
    <property type="entry name" value="Nucleotide-diphospho-sugar transferases"/>
    <property type="match status" value="1"/>
</dbReference>
<dbReference type="AlphaFoldDB" id="A0A1B2JAX3"/>
<dbReference type="PIRSF" id="PIRSF018153">
    <property type="entry name" value="Glyco_trans_15"/>
    <property type="match status" value="1"/>
</dbReference>
<evidence type="ECO:0000256" key="3">
    <source>
        <dbReference type="ARBA" id="ARBA00022676"/>
    </source>
</evidence>